<organism evidence="2 3">
    <name type="scientific">Methylorubrum populi</name>
    <dbReference type="NCBI Taxonomy" id="223967"/>
    <lineage>
        <taxon>Bacteria</taxon>
        <taxon>Pseudomonadati</taxon>
        <taxon>Pseudomonadota</taxon>
        <taxon>Alphaproteobacteria</taxon>
        <taxon>Hyphomicrobiales</taxon>
        <taxon>Methylobacteriaceae</taxon>
        <taxon>Methylorubrum</taxon>
    </lineage>
</organism>
<protein>
    <submittedName>
        <fullName evidence="2">Ser/Thr protein phosphatase family protein</fullName>
    </submittedName>
</protein>
<comment type="caution">
    <text evidence="2">The sequence shown here is derived from an EMBL/GenBank/DDBJ whole genome shotgun (WGS) entry which is preliminary data.</text>
</comment>
<dbReference type="Proteomes" id="UP000469949">
    <property type="component" value="Unassembled WGS sequence"/>
</dbReference>
<reference evidence="2 3" key="1">
    <citation type="submission" date="2019-10" db="EMBL/GenBank/DDBJ databases">
        <title>Draft Genome Sequence of the Caffeine Degrading Methylotroph Methylorubrum populi PINKEL.</title>
        <authorList>
            <person name="Dawson S.C."/>
            <person name="Zhang X."/>
            <person name="Wright M.E."/>
            <person name="Sharma G."/>
            <person name="Langner J.T."/>
            <person name="Ditty J.L."/>
            <person name="Subuyuj G.A."/>
        </authorList>
    </citation>
    <scope>NUCLEOTIDE SEQUENCE [LARGE SCALE GENOMIC DNA]</scope>
    <source>
        <strain evidence="2 3">Pinkel</strain>
    </source>
</reference>
<dbReference type="PANTHER" id="PTHR37844:SF2">
    <property type="entry name" value="SER_THR PROTEIN PHOSPHATASE SUPERFAMILY (AFU_ORTHOLOGUE AFUA_1G14840)"/>
    <property type="match status" value="1"/>
</dbReference>
<evidence type="ECO:0000256" key="1">
    <source>
        <dbReference type="SAM" id="MobiDB-lite"/>
    </source>
</evidence>
<name>A0A833J473_9HYPH</name>
<accession>A0A833J473</accession>
<sequence length="310" mass="33615">MTRHAVPPGRETSTPTPMPTDLARAGLRLWVMSDLRIDRLPLDLPDPPDFDVLVVAGNVCPGIDASVRWLTEALRGRHGGRPVVLVPGNVEFWDPRPKALNLRDGRAAAAAHGVTLLSDAAVRVEDRDGGGVHIVGSTLWTDWALHGPRTATNARSYARRAHPDNRRITLGDGVPYWPHDAAGAHARSRAFIEDVLVSVKVTGEGFGASPAALVRDVRRGDRAVVVTHHAPSQASLCGRLSPDVCEPWVSASFASDVEDLMVMWGAPRAWIHGHVPTPTDHRIGRCRVVANPRSRLGRVEVFDPSFIVEA</sequence>
<dbReference type="InterPro" id="IPR029052">
    <property type="entry name" value="Metallo-depent_PP-like"/>
</dbReference>
<feature type="region of interest" description="Disordered" evidence="1">
    <location>
        <begin position="1"/>
        <end position="21"/>
    </location>
</feature>
<dbReference type="SUPFAM" id="SSF56300">
    <property type="entry name" value="Metallo-dependent phosphatases"/>
    <property type="match status" value="1"/>
</dbReference>
<dbReference type="PANTHER" id="PTHR37844">
    <property type="entry name" value="SER/THR PROTEIN PHOSPHATASE SUPERFAMILY (AFU_ORTHOLOGUE AFUA_1G14840)"/>
    <property type="match status" value="1"/>
</dbReference>
<dbReference type="RefSeq" id="WP_152277972.1">
    <property type="nucleotide sequence ID" value="NZ_WEKV01000014.1"/>
</dbReference>
<proteinExistence type="predicted"/>
<evidence type="ECO:0000313" key="2">
    <source>
        <dbReference type="EMBL" id="KAB7783904.1"/>
    </source>
</evidence>
<dbReference type="EMBL" id="WEKV01000014">
    <property type="protein sequence ID" value="KAB7783904.1"/>
    <property type="molecule type" value="Genomic_DNA"/>
</dbReference>
<evidence type="ECO:0000313" key="3">
    <source>
        <dbReference type="Proteomes" id="UP000469949"/>
    </source>
</evidence>
<dbReference type="AlphaFoldDB" id="A0A833J473"/>
<gene>
    <name evidence="2" type="ORF">F8B43_3827</name>
</gene>